<name>A0A1H0I4J2_9HYPH</name>
<feature type="signal peptide" evidence="2">
    <location>
        <begin position="1"/>
        <end position="19"/>
    </location>
</feature>
<evidence type="ECO:0000313" key="4">
    <source>
        <dbReference type="Proteomes" id="UP000198704"/>
    </source>
</evidence>
<evidence type="ECO:0000313" key="3">
    <source>
        <dbReference type="EMBL" id="SDO26354.1"/>
    </source>
</evidence>
<organism evidence="3 4">
    <name type="scientific">Methylobacterium phyllostachyos</name>
    <dbReference type="NCBI Taxonomy" id="582672"/>
    <lineage>
        <taxon>Bacteria</taxon>
        <taxon>Pseudomonadati</taxon>
        <taxon>Pseudomonadota</taxon>
        <taxon>Alphaproteobacteria</taxon>
        <taxon>Hyphomicrobiales</taxon>
        <taxon>Methylobacteriaceae</taxon>
        <taxon>Methylobacterium</taxon>
    </lineage>
</organism>
<gene>
    <name evidence="3" type="ORF">SAMN05216360_1185</name>
</gene>
<dbReference type="Proteomes" id="UP000198704">
    <property type="component" value="Unassembled WGS sequence"/>
</dbReference>
<feature type="compositionally biased region" description="Low complexity" evidence="1">
    <location>
        <begin position="132"/>
        <end position="156"/>
    </location>
</feature>
<reference evidence="4" key="1">
    <citation type="submission" date="2016-10" db="EMBL/GenBank/DDBJ databases">
        <authorList>
            <person name="Varghese N."/>
            <person name="Submissions S."/>
        </authorList>
    </citation>
    <scope>NUCLEOTIDE SEQUENCE [LARGE SCALE GENOMIC DNA]</scope>
    <source>
        <strain evidence="4">BL47</strain>
    </source>
</reference>
<accession>A0A1H0I4J2</accession>
<feature type="compositionally biased region" description="Pro residues" evidence="1">
    <location>
        <begin position="206"/>
        <end position="215"/>
    </location>
</feature>
<proteinExistence type="predicted"/>
<keyword evidence="4" id="KW-1185">Reference proteome</keyword>
<feature type="chain" id="PRO_5011598127" evidence="2">
    <location>
        <begin position="20"/>
        <end position="229"/>
    </location>
</feature>
<feature type="region of interest" description="Disordered" evidence="1">
    <location>
        <begin position="101"/>
        <end position="229"/>
    </location>
</feature>
<keyword evidence="2" id="KW-0732">Signal</keyword>
<dbReference type="AlphaFoldDB" id="A0A1H0I4J2"/>
<sequence length="229" mass="23633">MIAAVSTALVLGASASAAASDITIAAIATGRLYVLGRTEHPHTTVVLDDQFRTESDQTGKFQYELVYHPARCIVSAAIDGKTYEAAVSNCGEQCQPTASEQARPMAAAVPSPDQPTPATASRSSGEPNANRSAKATPPSGAAAPPPSLAGAAAGVATDSLSLPSRNASPTANDPGRFNAITNPPLPPARPHRPAPRSEAATRVPRPLQPQKPKPTPRQDQDDPETVPLE</sequence>
<protein>
    <submittedName>
        <fullName evidence="3">Uncharacterized protein</fullName>
    </submittedName>
</protein>
<evidence type="ECO:0000256" key="2">
    <source>
        <dbReference type="SAM" id="SignalP"/>
    </source>
</evidence>
<feature type="compositionally biased region" description="Polar residues" evidence="1">
    <location>
        <begin position="158"/>
        <end position="171"/>
    </location>
</feature>
<dbReference type="EMBL" id="FNHS01000018">
    <property type="protein sequence ID" value="SDO26354.1"/>
    <property type="molecule type" value="Genomic_DNA"/>
</dbReference>
<evidence type="ECO:0000256" key="1">
    <source>
        <dbReference type="SAM" id="MobiDB-lite"/>
    </source>
</evidence>
<feature type="compositionally biased region" description="Polar residues" evidence="1">
    <location>
        <begin position="116"/>
        <end position="131"/>
    </location>
</feature>